<comment type="caution">
    <text evidence="1">The sequence shown here is derived from an EMBL/GenBank/DDBJ whole genome shotgun (WGS) entry which is preliminary data.</text>
</comment>
<protein>
    <submittedName>
        <fullName evidence="1">Uncharacterized protein</fullName>
    </submittedName>
</protein>
<dbReference type="AlphaFoldDB" id="A0A4C1YXY0"/>
<sequence>MSSHTLPKFLNFILKDKSLSQDNLKVFTLAQCGLGAVKDYRHQCDENVCDRQLNVVFKARRMFFFDFKLKIHWAIGLWSESDMTPSDSKPSLSRRILTAPHSLNHLFI</sequence>
<dbReference type="EMBL" id="BGZK01001407">
    <property type="protein sequence ID" value="GBP79267.1"/>
    <property type="molecule type" value="Genomic_DNA"/>
</dbReference>
<evidence type="ECO:0000313" key="1">
    <source>
        <dbReference type="EMBL" id="GBP79267.1"/>
    </source>
</evidence>
<dbReference type="Proteomes" id="UP000299102">
    <property type="component" value="Unassembled WGS sequence"/>
</dbReference>
<proteinExistence type="predicted"/>
<reference evidence="1 2" key="1">
    <citation type="journal article" date="2019" name="Commun. Biol.">
        <title>The bagworm genome reveals a unique fibroin gene that provides high tensile strength.</title>
        <authorList>
            <person name="Kono N."/>
            <person name="Nakamura H."/>
            <person name="Ohtoshi R."/>
            <person name="Tomita M."/>
            <person name="Numata K."/>
            <person name="Arakawa K."/>
        </authorList>
    </citation>
    <scope>NUCLEOTIDE SEQUENCE [LARGE SCALE GENOMIC DNA]</scope>
</reference>
<organism evidence="1 2">
    <name type="scientific">Eumeta variegata</name>
    <name type="common">Bagworm moth</name>
    <name type="synonym">Eumeta japonica</name>
    <dbReference type="NCBI Taxonomy" id="151549"/>
    <lineage>
        <taxon>Eukaryota</taxon>
        <taxon>Metazoa</taxon>
        <taxon>Ecdysozoa</taxon>
        <taxon>Arthropoda</taxon>
        <taxon>Hexapoda</taxon>
        <taxon>Insecta</taxon>
        <taxon>Pterygota</taxon>
        <taxon>Neoptera</taxon>
        <taxon>Endopterygota</taxon>
        <taxon>Lepidoptera</taxon>
        <taxon>Glossata</taxon>
        <taxon>Ditrysia</taxon>
        <taxon>Tineoidea</taxon>
        <taxon>Psychidae</taxon>
        <taxon>Oiketicinae</taxon>
        <taxon>Eumeta</taxon>
    </lineage>
</organism>
<gene>
    <name evidence="1" type="ORF">EVAR_98769_1</name>
</gene>
<name>A0A4C1YXY0_EUMVA</name>
<accession>A0A4C1YXY0</accession>
<keyword evidence="2" id="KW-1185">Reference proteome</keyword>
<evidence type="ECO:0000313" key="2">
    <source>
        <dbReference type="Proteomes" id="UP000299102"/>
    </source>
</evidence>